<dbReference type="Gene3D" id="2.60.120.650">
    <property type="entry name" value="Cupin"/>
    <property type="match status" value="1"/>
</dbReference>
<dbReference type="GO" id="GO:0008146">
    <property type="term" value="F:sulfotransferase activity"/>
    <property type="evidence" value="ECO:0007669"/>
    <property type="project" value="InterPro"/>
</dbReference>
<gene>
    <name evidence="2" type="ORF">DBRI00130_LOCUS25694</name>
</gene>
<dbReference type="Pfam" id="PF03567">
    <property type="entry name" value="Sulfotransfer_2"/>
    <property type="match status" value="1"/>
</dbReference>
<protein>
    <recommendedName>
        <fullName evidence="1">JmjC domain-containing protein</fullName>
    </recommendedName>
</protein>
<reference evidence="2" key="1">
    <citation type="submission" date="2021-01" db="EMBL/GenBank/DDBJ databases">
        <authorList>
            <person name="Corre E."/>
            <person name="Pelletier E."/>
            <person name="Niang G."/>
            <person name="Scheremetjew M."/>
            <person name="Finn R."/>
            <person name="Kale V."/>
            <person name="Holt S."/>
            <person name="Cochrane G."/>
            <person name="Meng A."/>
            <person name="Brown T."/>
            <person name="Cohen L."/>
        </authorList>
    </citation>
    <scope>NUCLEOTIDE SEQUENCE</scope>
    <source>
        <strain evidence="2">GSO104</strain>
    </source>
</reference>
<dbReference type="InterPro" id="IPR005331">
    <property type="entry name" value="Sulfotransferase"/>
</dbReference>
<dbReference type="GO" id="GO:0005737">
    <property type="term" value="C:cytoplasm"/>
    <property type="evidence" value="ECO:0007669"/>
    <property type="project" value="TreeGrafter"/>
</dbReference>
<dbReference type="PANTHER" id="PTHR12480">
    <property type="entry name" value="ARGININE DEMETHYLASE AND LYSYL-HYDROXYLASE JMJD"/>
    <property type="match status" value="1"/>
</dbReference>
<dbReference type="InterPro" id="IPR003347">
    <property type="entry name" value="JmjC_dom"/>
</dbReference>
<name>A0A7S4RXA4_9STRA</name>
<dbReference type="Gene3D" id="3.40.50.300">
    <property type="entry name" value="P-loop containing nucleotide triphosphate hydrolases"/>
    <property type="match status" value="1"/>
</dbReference>
<feature type="domain" description="JmjC" evidence="1">
    <location>
        <begin position="175"/>
        <end position="303"/>
    </location>
</feature>
<dbReference type="SUPFAM" id="SSF51197">
    <property type="entry name" value="Clavaminate synthase-like"/>
    <property type="match status" value="1"/>
</dbReference>
<evidence type="ECO:0000259" key="1">
    <source>
        <dbReference type="PROSITE" id="PS51184"/>
    </source>
</evidence>
<dbReference type="InterPro" id="IPR050910">
    <property type="entry name" value="JMJD6_ArgDemeth/LysHydrox"/>
</dbReference>
<dbReference type="AlphaFoldDB" id="A0A7S4RXA4"/>
<dbReference type="EMBL" id="HBNS01032793">
    <property type="protein sequence ID" value="CAE4627759.1"/>
    <property type="molecule type" value="Transcribed_RNA"/>
</dbReference>
<accession>A0A7S4RXA4</accession>
<dbReference type="SUPFAM" id="SSF52540">
    <property type="entry name" value="P-loop containing nucleoside triphosphate hydrolases"/>
    <property type="match status" value="1"/>
</dbReference>
<proteinExistence type="predicted"/>
<evidence type="ECO:0000313" key="2">
    <source>
        <dbReference type="EMBL" id="CAE4627759.1"/>
    </source>
</evidence>
<dbReference type="GO" id="GO:0016020">
    <property type="term" value="C:membrane"/>
    <property type="evidence" value="ECO:0007669"/>
    <property type="project" value="InterPro"/>
</dbReference>
<dbReference type="InterPro" id="IPR027417">
    <property type="entry name" value="P-loop_NTPase"/>
</dbReference>
<sequence length="559" mass="64005">MSGSPIRPVDAMNILGIYVEEGNHKRPQEEYGTEQNDSGWNETTDYPYDKEQCDFDIVDSDLDPNVFYRDYFMTGRPVVLRGQASQMELDMFSKHRLSQTKKFHPDMEVRVGPTAYPSITNQQSCEKRMSINELEEGKACEEMPEKPMVRAVHPKKKDFEELYPGFDGNVLDERGGFRSIQQFYSHVEDIFDVGWQVFFGGDGSGATFHWHPAAFNILYVGVKEWKIAPPLYRGHTGMTAQQVAAVLDPKISLTCIQRPGDMFYIPNFWGHSTFNHGFTIGAAGIVGNRYQDGGTSYRGLVYKDEEDKEGTEAGHDEQDGPPFLFVHINKTGGTSLIKMFRKRCEEEYWGSKWLDSNGESHRAFHATAHAYIEKYGREAWDKAYTFTVVRHPLARQVSNFFFHTSIGCDKPYSKCNERLIQVLDLDSMTDNEKIKAFHEWIVKLYDTFPPGSPEHYRFGSDGRGNEVYDTFGASQTSWNADANGNIVVKDFYKLEELSEDMSVLANRIPCLKNGPLDMLKKNETPKYPDFMLFAKAERTKKIINEVFADDFKNFGYDPL</sequence>
<organism evidence="2">
    <name type="scientific">Ditylum brightwellii</name>
    <dbReference type="NCBI Taxonomy" id="49249"/>
    <lineage>
        <taxon>Eukaryota</taxon>
        <taxon>Sar</taxon>
        <taxon>Stramenopiles</taxon>
        <taxon>Ochrophyta</taxon>
        <taxon>Bacillariophyta</taxon>
        <taxon>Mediophyceae</taxon>
        <taxon>Lithodesmiophycidae</taxon>
        <taxon>Lithodesmiales</taxon>
        <taxon>Lithodesmiaceae</taxon>
        <taxon>Ditylum</taxon>
    </lineage>
</organism>
<dbReference type="PROSITE" id="PS51184">
    <property type="entry name" value="JMJC"/>
    <property type="match status" value="1"/>
</dbReference>
<dbReference type="PANTHER" id="PTHR12480:SF35">
    <property type="entry name" value="TRANSCRIPTION FACTOR JUMONJI, JMJC DOMAIN-CONTAINING PROTEIN"/>
    <property type="match status" value="1"/>
</dbReference>